<evidence type="ECO:0000256" key="3">
    <source>
        <dbReference type="ARBA" id="ARBA00023125"/>
    </source>
</evidence>
<proteinExistence type="inferred from homology"/>
<evidence type="ECO:0000256" key="1">
    <source>
        <dbReference type="ARBA" id="ARBA00008857"/>
    </source>
</evidence>
<evidence type="ECO:0000259" key="6">
    <source>
        <dbReference type="PROSITE" id="PS51898"/>
    </source>
</evidence>
<evidence type="ECO:0000259" key="7">
    <source>
        <dbReference type="PROSITE" id="PS51900"/>
    </source>
</evidence>
<dbReference type="Pfam" id="PF00589">
    <property type="entry name" value="Phage_integrase"/>
    <property type="match status" value="1"/>
</dbReference>
<comment type="similarity">
    <text evidence="1">Belongs to the 'phage' integrase family.</text>
</comment>
<evidence type="ECO:0008006" key="10">
    <source>
        <dbReference type="Google" id="ProtNLM"/>
    </source>
</evidence>
<keyword evidence="3 5" id="KW-0238">DNA-binding</keyword>
<dbReference type="InterPro" id="IPR013762">
    <property type="entry name" value="Integrase-like_cat_sf"/>
</dbReference>
<dbReference type="Gene3D" id="1.10.443.10">
    <property type="entry name" value="Intergrase catalytic core"/>
    <property type="match status" value="1"/>
</dbReference>
<evidence type="ECO:0000256" key="2">
    <source>
        <dbReference type="ARBA" id="ARBA00022908"/>
    </source>
</evidence>
<feature type="domain" description="Tyr recombinase" evidence="6">
    <location>
        <begin position="168"/>
        <end position="381"/>
    </location>
</feature>
<comment type="caution">
    <text evidence="8">The sequence shown here is derived from an EMBL/GenBank/DDBJ whole genome shotgun (WGS) entry which is preliminary data.</text>
</comment>
<dbReference type="InterPro" id="IPR010998">
    <property type="entry name" value="Integrase_recombinase_N"/>
</dbReference>
<dbReference type="eggNOG" id="COG0582">
    <property type="taxonomic scope" value="Bacteria"/>
</dbReference>
<dbReference type="AlphaFoldDB" id="A0A0A0JVU2"/>
<accession>A0A0A0JVU2</accession>
<dbReference type="SUPFAM" id="SSF56349">
    <property type="entry name" value="DNA breaking-rejoining enzymes"/>
    <property type="match status" value="1"/>
</dbReference>
<keyword evidence="2" id="KW-0229">DNA integration</keyword>
<dbReference type="InterPro" id="IPR011010">
    <property type="entry name" value="DNA_brk_join_enz"/>
</dbReference>
<dbReference type="PANTHER" id="PTHR30349">
    <property type="entry name" value="PHAGE INTEGRASE-RELATED"/>
    <property type="match status" value="1"/>
</dbReference>
<dbReference type="InterPro" id="IPR002104">
    <property type="entry name" value="Integrase_catalytic"/>
</dbReference>
<keyword evidence="9" id="KW-1185">Reference proteome</keyword>
<evidence type="ECO:0000256" key="4">
    <source>
        <dbReference type="ARBA" id="ARBA00023172"/>
    </source>
</evidence>
<dbReference type="PROSITE" id="PS51900">
    <property type="entry name" value="CB"/>
    <property type="match status" value="1"/>
</dbReference>
<dbReference type="CDD" id="cd01189">
    <property type="entry name" value="INT_ICEBs1_C_like"/>
    <property type="match status" value="1"/>
</dbReference>
<protein>
    <recommendedName>
        <fullName evidence="10">Integrase</fullName>
    </recommendedName>
</protein>
<dbReference type="EMBL" id="AVPL01000031">
    <property type="protein sequence ID" value="KGN40809.1"/>
    <property type="molecule type" value="Genomic_DNA"/>
</dbReference>
<dbReference type="PROSITE" id="PS51898">
    <property type="entry name" value="TYR_RECOMBINASE"/>
    <property type="match status" value="1"/>
</dbReference>
<feature type="domain" description="Core-binding (CB)" evidence="7">
    <location>
        <begin position="58"/>
        <end position="146"/>
    </location>
</feature>
<dbReference type="GO" id="GO:0006310">
    <property type="term" value="P:DNA recombination"/>
    <property type="evidence" value="ECO:0007669"/>
    <property type="project" value="UniProtKB-KW"/>
</dbReference>
<dbReference type="GO" id="GO:0003677">
    <property type="term" value="F:DNA binding"/>
    <property type="evidence" value="ECO:0007669"/>
    <property type="project" value="UniProtKB-UniRule"/>
</dbReference>
<evidence type="ECO:0000313" key="8">
    <source>
        <dbReference type="EMBL" id="KGN40809.1"/>
    </source>
</evidence>
<dbReference type="Pfam" id="PF14659">
    <property type="entry name" value="Phage_int_SAM_3"/>
    <property type="match status" value="1"/>
</dbReference>
<organism evidence="8 9">
    <name type="scientific">Knoellia aerolata DSM 18566</name>
    <dbReference type="NCBI Taxonomy" id="1385519"/>
    <lineage>
        <taxon>Bacteria</taxon>
        <taxon>Bacillati</taxon>
        <taxon>Actinomycetota</taxon>
        <taxon>Actinomycetes</taxon>
        <taxon>Micrococcales</taxon>
        <taxon>Intrasporangiaceae</taxon>
        <taxon>Knoellia</taxon>
    </lineage>
</organism>
<name>A0A0A0JVU2_9MICO</name>
<dbReference type="STRING" id="1385519.N801_12300"/>
<dbReference type="InterPro" id="IPR004107">
    <property type="entry name" value="Integrase_SAM-like_N"/>
</dbReference>
<reference evidence="8 9" key="1">
    <citation type="submission" date="2013-08" db="EMBL/GenBank/DDBJ databases">
        <title>The genome sequence of Knoellia aerolata.</title>
        <authorList>
            <person name="Zhu W."/>
            <person name="Wang G."/>
        </authorList>
    </citation>
    <scope>NUCLEOTIDE SEQUENCE [LARGE SCALE GENOMIC DNA]</scope>
    <source>
        <strain evidence="8 9">DSM 18566</strain>
    </source>
</reference>
<dbReference type="InterPro" id="IPR050090">
    <property type="entry name" value="Tyrosine_recombinase_XerCD"/>
</dbReference>
<dbReference type="PANTHER" id="PTHR30349:SF64">
    <property type="entry name" value="PROPHAGE INTEGRASE INTD-RELATED"/>
    <property type="match status" value="1"/>
</dbReference>
<dbReference type="InterPro" id="IPR044068">
    <property type="entry name" value="CB"/>
</dbReference>
<evidence type="ECO:0000313" key="9">
    <source>
        <dbReference type="Proteomes" id="UP000030013"/>
    </source>
</evidence>
<evidence type="ECO:0000256" key="5">
    <source>
        <dbReference type="PROSITE-ProRule" id="PRU01248"/>
    </source>
</evidence>
<dbReference type="Proteomes" id="UP000030013">
    <property type="component" value="Unassembled WGS sequence"/>
</dbReference>
<dbReference type="GO" id="GO:0015074">
    <property type="term" value="P:DNA integration"/>
    <property type="evidence" value="ECO:0007669"/>
    <property type="project" value="UniProtKB-KW"/>
</dbReference>
<gene>
    <name evidence="8" type="ORF">N801_12300</name>
</gene>
<dbReference type="Gene3D" id="1.10.150.130">
    <property type="match status" value="1"/>
</dbReference>
<keyword evidence="4" id="KW-0233">DNA recombination</keyword>
<sequence>MVKRGKSWSYVIRVADPETGVSKPKWVSGFATEEAAKAARDEARVAARRGEYVDISRATVKQYLTEWLEAHQLEVKPSTHAGYTFMAETYLIPRIGTARLQALKPATLTRLYRELLEGGGRNGKPLSRRTVDYAFAVVRKALNDAVVVDRLLPSNPVERMKRPKRERREPRSVWDAAQLRAFLASAASHRLGAFYWLAAYTGARRGELLNLLWSDLDLDARTVNLRGSVGVYAGKRVEGTTKGGRARVVSIDAGTVAVMKAHRKRQAEERLIAGGSWSGGDLVFRMGLGGPLFPDTVSQLMPRLIRDHNNAVKEAEQADSTPPPLLPPMRLHDLRHIHATMLLLAGVPVTVVAERLGHVDASITLKVYAHVLKEQSTAAADIFAKAVETGSTDAALDAIEDPEHDDPGAVGGTSC</sequence>